<proteinExistence type="predicted"/>
<organism evidence="1 2">
    <name type="scientific">Chlamydomonas reinhardtii</name>
    <name type="common">Chlamydomonas smithii</name>
    <dbReference type="NCBI Taxonomy" id="3055"/>
    <lineage>
        <taxon>Eukaryota</taxon>
        <taxon>Viridiplantae</taxon>
        <taxon>Chlorophyta</taxon>
        <taxon>core chlorophytes</taxon>
        <taxon>Chlorophyceae</taxon>
        <taxon>CS clade</taxon>
        <taxon>Chlamydomonadales</taxon>
        <taxon>Chlamydomonadaceae</taxon>
        <taxon>Chlamydomonas</taxon>
    </lineage>
</organism>
<dbReference type="GeneID" id="66055536"/>
<protein>
    <submittedName>
        <fullName evidence="1">Uncharacterized protein</fullName>
    </submittedName>
</protein>
<keyword evidence="2" id="KW-1185">Reference proteome</keyword>
<dbReference type="InParanoid" id="A0A2K3D2N7"/>
<evidence type="ECO:0000313" key="2">
    <source>
        <dbReference type="Proteomes" id="UP000006906"/>
    </source>
</evidence>
<sequence length="100" mass="10446">MKHGVIIPSTPAATPDSASLPARRWRPLRSLAPSQGCRYYLSTLVALLVAASKCEPQNLAFAVRQGGEVVHLMTKAPMAGPLSATIVQCTGDTASCQASP</sequence>
<dbReference type="AlphaFoldDB" id="A0A2K3D2N7"/>
<dbReference type="KEGG" id="cre:CHLRE_12g510252v5"/>
<accession>A0A2K3D2N7</accession>
<name>A0A2K3D2N7_CHLRE</name>
<reference evidence="1 2" key="1">
    <citation type="journal article" date="2007" name="Science">
        <title>The Chlamydomonas genome reveals the evolution of key animal and plant functions.</title>
        <authorList>
            <person name="Merchant S.S."/>
            <person name="Prochnik S.E."/>
            <person name="Vallon O."/>
            <person name="Harris E.H."/>
            <person name="Karpowicz S.J."/>
            <person name="Witman G.B."/>
            <person name="Terry A."/>
            <person name="Salamov A."/>
            <person name="Fritz-Laylin L.K."/>
            <person name="Marechal-Drouard L."/>
            <person name="Marshall W.F."/>
            <person name="Qu L.H."/>
            <person name="Nelson D.R."/>
            <person name="Sanderfoot A.A."/>
            <person name="Spalding M.H."/>
            <person name="Kapitonov V.V."/>
            <person name="Ren Q."/>
            <person name="Ferris P."/>
            <person name="Lindquist E."/>
            <person name="Shapiro H."/>
            <person name="Lucas S.M."/>
            <person name="Grimwood J."/>
            <person name="Schmutz J."/>
            <person name="Cardol P."/>
            <person name="Cerutti H."/>
            <person name="Chanfreau G."/>
            <person name="Chen C.L."/>
            <person name="Cognat V."/>
            <person name="Croft M.T."/>
            <person name="Dent R."/>
            <person name="Dutcher S."/>
            <person name="Fernandez E."/>
            <person name="Fukuzawa H."/>
            <person name="Gonzalez-Ballester D."/>
            <person name="Gonzalez-Halphen D."/>
            <person name="Hallmann A."/>
            <person name="Hanikenne M."/>
            <person name="Hippler M."/>
            <person name="Inwood W."/>
            <person name="Jabbari K."/>
            <person name="Kalanon M."/>
            <person name="Kuras R."/>
            <person name="Lefebvre P.A."/>
            <person name="Lemaire S.D."/>
            <person name="Lobanov A.V."/>
            <person name="Lohr M."/>
            <person name="Manuell A."/>
            <person name="Meier I."/>
            <person name="Mets L."/>
            <person name="Mittag M."/>
            <person name="Mittelmeier T."/>
            <person name="Moroney J.V."/>
            <person name="Moseley J."/>
            <person name="Napoli C."/>
            <person name="Nedelcu A.M."/>
            <person name="Niyogi K."/>
            <person name="Novoselov S.V."/>
            <person name="Paulsen I.T."/>
            <person name="Pazour G."/>
            <person name="Purton S."/>
            <person name="Ral J.P."/>
            <person name="Riano-Pachon D.M."/>
            <person name="Riekhof W."/>
            <person name="Rymarquis L."/>
            <person name="Schroda M."/>
            <person name="Stern D."/>
            <person name="Umen J."/>
            <person name="Willows R."/>
            <person name="Wilson N."/>
            <person name="Zimmer S.L."/>
            <person name="Allmer J."/>
            <person name="Balk J."/>
            <person name="Bisova K."/>
            <person name="Chen C.J."/>
            <person name="Elias M."/>
            <person name="Gendler K."/>
            <person name="Hauser C."/>
            <person name="Lamb M.R."/>
            <person name="Ledford H."/>
            <person name="Long J.C."/>
            <person name="Minagawa J."/>
            <person name="Page M.D."/>
            <person name="Pan J."/>
            <person name="Pootakham W."/>
            <person name="Roje S."/>
            <person name="Rose A."/>
            <person name="Stahlberg E."/>
            <person name="Terauchi A.M."/>
            <person name="Yang P."/>
            <person name="Ball S."/>
            <person name="Bowler C."/>
            <person name="Dieckmann C.L."/>
            <person name="Gladyshev V.N."/>
            <person name="Green P."/>
            <person name="Jorgensen R."/>
            <person name="Mayfield S."/>
            <person name="Mueller-Roeber B."/>
            <person name="Rajamani S."/>
            <person name="Sayre R.T."/>
            <person name="Brokstein P."/>
            <person name="Dubchak I."/>
            <person name="Goodstein D."/>
            <person name="Hornick L."/>
            <person name="Huang Y.W."/>
            <person name="Jhaveri J."/>
            <person name="Luo Y."/>
            <person name="Martinez D."/>
            <person name="Ngau W.C."/>
            <person name="Otillar B."/>
            <person name="Poliakov A."/>
            <person name="Porter A."/>
            <person name="Szajkowski L."/>
            <person name="Werner G."/>
            <person name="Zhou K."/>
            <person name="Grigoriev I.V."/>
            <person name="Rokhsar D.S."/>
            <person name="Grossman A.R."/>
        </authorList>
    </citation>
    <scope>NUCLEOTIDE SEQUENCE [LARGE SCALE GENOMIC DNA]</scope>
    <source>
        <strain evidence="2">CC-503</strain>
    </source>
</reference>
<gene>
    <name evidence="1" type="ORF">CHLRE_12g510252v5</name>
</gene>
<dbReference type="RefSeq" id="XP_042918139.1">
    <property type="nucleotide sequence ID" value="XM_043068228.1"/>
</dbReference>
<dbReference type="Proteomes" id="UP000006906">
    <property type="component" value="Chromosome 12"/>
</dbReference>
<dbReference type="EMBL" id="CM008973">
    <property type="protein sequence ID" value="PNW74779.1"/>
    <property type="molecule type" value="Genomic_DNA"/>
</dbReference>
<evidence type="ECO:0000313" key="1">
    <source>
        <dbReference type="EMBL" id="PNW74779.1"/>
    </source>
</evidence>
<dbReference type="Gramene" id="PNW74779">
    <property type="protein sequence ID" value="PNW74779"/>
    <property type="gene ID" value="CHLRE_12g510252v5"/>
</dbReference>